<gene>
    <name evidence="1" type="ORF">HMPREF9446_02961</name>
</gene>
<evidence type="ECO:0000313" key="1">
    <source>
        <dbReference type="EMBL" id="EGF52608.1"/>
    </source>
</evidence>
<accession>F3PW30</accession>
<name>F3PW30_9BACE</name>
<protein>
    <submittedName>
        <fullName evidence="1">Conserved domain protein</fullName>
    </submittedName>
</protein>
<organism evidence="1 2">
    <name type="scientific">Bacteroides fluxus YIT 12057</name>
    <dbReference type="NCBI Taxonomy" id="763034"/>
    <lineage>
        <taxon>Bacteria</taxon>
        <taxon>Pseudomonadati</taxon>
        <taxon>Bacteroidota</taxon>
        <taxon>Bacteroidia</taxon>
        <taxon>Bacteroidales</taxon>
        <taxon>Bacteroidaceae</taxon>
        <taxon>Bacteroides</taxon>
    </lineage>
</organism>
<dbReference type="STRING" id="763034.HMPREF9446_02961"/>
<comment type="caution">
    <text evidence="1">The sequence shown here is derived from an EMBL/GenBank/DDBJ whole genome shotgun (WGS) entry which is preliminary data.</text>
</comment>
<keyword evidence="2" id="KW-1185">Reference proteome</keyword>
<reference evidence="1 2" key="1">
    <citation type="submission" date="2011-02" db="EMBL/GenBank/DDBJ databases">
        <authorList>
            <person name="Weinstock G."/>
            <person name="Sodergren E."/>
            <person name="Clifton S."/>
            <person name="Fulton L."/>
            <person name="Fulton B."/>
            <person name="Courtney L."/>
            <person name="Fronick C."/>
            <person name="Harrison M."/>
            <person name="Strong C."/>
            <person name="Farmer C."/>
            <person name="Delahaunty K."/>
            <person name="Markovic C."/>
            <person name="Hall O."/>
            <person name="Minx P."/>
            <person name="Tomlinson C."/>
            <person name="Mitreva M."/>
            <person name="Hou S."/>
            <person name="Chen J."/>
            <person name="Wollam A."/>
            <person name="Pepin K.H."/>
            <person name="Johnson M."/>
            <person name="Bhonagiri V."/>
            <person name="Zhang X."/>
            <person name="Suruliraj S."/>
            <person name="Warren W."/>
            <person name="Chinwalla A."/>
            <person name="Mardis E.R."/>
            <person name="Wilson R.K."/>
        </authorList>
    </citation>
    <scope>NUCLEOTIDE SEQUENCE [LARGE SCALE GENOMIC DNA]</scope>
    <source>
        <strain evidence="1 2">YIT 12057</strain>
    </source>
</reference>
<dbReference type="Proteomes" id="UP000003416">
    <property type="component" value="Unassembled WGS sequence"/>
</dbReference>
<evidence type="ECO:0000313" key="2">
    <source>
        <dbReference type="Proteomes" id="UP000003416"/>
    </source>
</evidence>
<proteinExistence type="predicted"/>
<dbReference type="HOGENOM" id="CLU_2407145_0_0_10"/>
<dbReference type="EMBL" id="AFBN01000094">
    <property type="protein sequence ID" value="EGF52608.1"/>
    <property type="molecule type" value="Genomic_DNA"/>
</dbReference>
<sequence>MFYRNLLAMVIGMRDGNCLQPSKAEKQKEDAFHDFLHIFDLLGKYTLLDILRQQAPPQNCTYGPTDNVNRQIKTLIRQKQSSANIHLINFAA</sequence>
<dbReference type="AlphaFoldDB" id="F3PW30"/>